<dbReference type="InterPro" id="IPR013424">
    <property type="entry name" value="Ice-binding_C"/>
</dbReference>
<evidence type="ECO:0000259" key="1">
    <source>
        <dbReference type="Pfam" id="PF13448"/>
    </source>
</evidence>
<dbReference type="Proteomes" id="UP000500857">
    <property type="component" value="Chromosome"/>
</dbReference>
<keyword evidence="3" id="KW-1185">Reference proteome</keyword>
<dbReference type="KEGG" id="oxy:HCG48_05110"/>
<protein>
    <submittedName>
        <fullName evidence="2">DUF4114 domain-containing protein</fullName>
    </submittedName>
</protein>
<evidence type="ECO:0000313" key="2">
    <source>
        <dbReference type="EMBL" id="QIZ73608.1"/>
    </source>
</evidence>
<feature type="domain" description="DUF4114" evidence="1">
    <location>
        <begin position="103"/>
        <end position="177"/>
    </location>
</feature>
<name>A0A6H1U3Z3_9CYAN</name>
<dbReference type="NCBIfam" id="TIGR02595">
    <property type="entry name" value="PEP_CTERM"/>
    <property type="match status" value="1"/>
</dbReference>
<sequence>MLGVAAPAQAFMFGTDGISFEKDTEVRFNFSQTHGAFTSALKVFEVNSNSLGSAVATLFQEANGSDNGSANGFLGTASNLVGSATQSFTFLAGKVYTLGLTSTYNGNNITPVYSTSSLNRNGSQQTVFGSGGNPEAVALSNAGDFSAADPFGGPISLSFEDIIGGGDNDFNDFTVTAEAVPEPFTIGGMALGAAGLAIARRRRNKQSGEIS</sequence>
<evidence type="ECO:0000313" key="3">
    <source>
        <dbReference type="Proteomes" id="UP000500857"/>
    </source>
</evidence>
<gene>
    <name evidence="2" type="ORF">HCG48_05110</name>
</gene>
<dbReference type="EMBL" id="CP051167">
    <property type="protein sequence ID" value="QIZ73608.1"/>
    <property type="molecule type" value="Genomic_DNA"/>
</dbReference>
<dbReference type="AlphaFoldDB" id="A0A6H1U3Z3"/>
<organism evidence="2 3">
    <name type="scientific">Oxynema aestuarii AP17</name>
    <dbReference type="NCBI Taxonomy" id="2064643"/>
    <lineage>
        <taxon>Bacteria</taxon>
        <taxon>Bacillati</taxon>
        <taxon>Cyanobacteriota</taxon>
        <taxon>Cyanophyceae</taxon>
        <taxon>Oscillatoriophycideae</taxon>
        <taxon>Oscillatoriales</taxon>
        <taxon>Oscillatoriaceae</taxon>
        <taxon>Oxynema</taxon>
        <taxon>Oxynema aestuarii</taxon>
    </lineage>
</organism>
<reference evidence="2 3" key="1">
    <citation type="submission" date="2020-04" db="EMBL/GenBank/DDBJ databases">
        <authorList>
            <person name="Basu S."/>
            <person name="Maruthanayagam V."/>
            <person name="Chakraborty S."/>
            <person name="Pramanik A."/>
            <person name="Mukherjee J."/>
            <person name="Brink B."/>
        </authorList>
    </citation>
    <scope>NUCLEOTIDE SEQUENCE [LARGE SCALE GENOMIC DNA]</scope>
    <source>
        <strain evidence="2 3">AP17</strain>
    </source>
</reference>
<dbReference type="Pfam" id="PF13448">
    <property type="entry name" value="DUF4114"/>
    <property type="match status" value="1"/>
</dbReference>
<dbReference type="InterPro" id="IPR025193">
    <property type="entry name" value="DUF4114"/>
</dbReference>
<accession>A0A6H1U3Z3</accession>
<proteinExistence type="predicted"/>